<name>A0A2M6VZW5_9BACT</name>
<comment type="catalytic activity">
    <reaction evidence="5">
        <text>L-methionyl-tRNA(fMet) + (6R)-10-formyltetrahydrofolate = N-formyl-L-methionyl-tRNA(fMet) + (6S)-5,6,7,8-tetrahydrofolate + H(+)</text>
        <dbReference type="Rhea" id="RHEA:24380"/>
        <dbReference type="Rhea" id="RHEA-COMP:9952"/>
        <dbReference type="Rhea" id="RHEA-COMP:9953"/>
        <dbReference type="ChEBI" id="CHEBI:15378"/>
        <dbReference type="ChEBI" id="CHEBI:57453"/>
        <dbReference type="ChEBI" id="CHEBI:78530"/>
        <dbReference type="ChEBI" id="CHEBI:78844"/>
        <dbReference type="ChEBI" id="CHEBI:195366"/>
        <dbReference type="EC" id="2.1.2.9"/>
    </reaction>
</comment>
<evidence type="ECO:0000256" key="1">
    <source>
        <dbReference type="ARBA" id="ARBA00010699"/>
    </source>
</evidence>
<dbReference type="SUPFAM" id="SSF50486">
    <property type="entry name" value="FMT C-terminal domain-like"/>
    <property type="match status" value="1"/>
</dbReference>
<keyword evidence="3 5" id="KW-0808">Transferase</keyword>
<evidence type="ECO:0000313" key="9">
    <source>
        <dbReference type="Proteomes" id="UP000229362"/>
    </source>
</evidence>
<accession>A0A2M6VZW5</accession>
<dbReference type="InterPro" id="IPR005794">
    <property type="entry name" value="Fmt"/>
</dbReference>
<evidence type="ECO:0000313" key="8">
    <source>
        <dbReference type="EMBL" id="PIT86089.1"/>
    </source>
</evidence>
<feature type="domain" description="Formyl transferase C-terminal" evidence="7">
    <location>
        <begin position="203"/>
        <end position="297"/>
    </location>
</feature>
<dbReference type="GO" id="GO:0004479">
    <property type="term" value="F:methionyl-tRNA formyltransferase activity"/>
    <property type="evidence" value="ECO:0007669"/>
    <property type="project" value="UniProtKB-UniRule"/>
</dbReference>
<dbReference type="AlphaFoldDB" id="A0A2M6VZW5"/>
<keyword evidence="4 5" id="KW-0648">Protein biosynthesis</keyword>
<comment type="similarity">
    <text evidence="1 5">Belongs to the Fmt family.</text>
</comment>
<evidence type="ECO:0000256" key="2">
    <source>
        <dbReference type="ARBA" id="ARBA00012261"/>
    </source>
</evidence>
<dbReference type="GO" id="GO:0005829">
    <property type="term" value="C:cytosol"/>
    <property type="evidence" value="ECO:0007669"/>
    <property type="project" value="TreeGrafter"/>
</dbReference>
<dbReference type="EMBL" id="PFBZ01000217">
    <property type="protein sequence ID" value="PIT86089.1"/>
    <property type="molecule type" value="Genomic_DNA"/>
</dbReference>
<dbReference type="EC" id="2.1.2.9" evidence="2 5"/>
<dbReference type="Pfam" id="PF02911">
    <property type="entry name" value="Formyl_trans_C"/>
    <property type="match status" value="1"/>
</dbReference>
<evidence type="ECO:0000259" key="7">
    <source>
        <dbReference type="Pfam" id="PF02911"/>
    </source>
</evidence>
<dbReference type="InterPro" id="IPR041711">
    <property type="entry name" value="Met-tRNA-FMT_N"/>
</dbReference>
<sequence length="307" mass="34013">MQMQNIAFFGTHVFATHILKALVDCPFINVCFVLTQPDRPVGRKQIPEASPVKQFADEHNISVYQPASLKEYSLPTQELDLIVVAQYGLLVPKHILEFPKLGTINVHTSLLPEYRGASPIQSAIHDGKSATGVTIMLMDEGLDTGPILRQQQVTIEDHDMFEDVEPKLASVGAKLLLSTIEGYVLGSIHPQNQDGSQATLCKKLTREDGRINWNDSTQTIYNTYRALTPWPGVWTIAAGKRLKLHRIRPAIVDVEPGKMMFKDDTLYIGTSDGSVEITELQPEGKSKMNAASFIHGYGSLENTIMEA</sequence>
<protein>
    <recommendedName>
        <fullName evidence="2 5">Methionyl-tRNA formyltransferase</fullName>
        <ecNumber evidence="2 5">2.1.2.9</ecNumber>
    </recommendedName>
</protein>
<evidence type="ECO:0000256" key="4">
    <source>
        <dbReference type="ARBA" id="ARBA00022917"/>
    </source>
</evidence>
<comment type="function">
    <text evidence="5">Attaches a formyl group to the free amino group of methionyl-tRNA(fMet). The formyl group appears to play a dual role in the initiator identity of N-formylmethionyl-tRNA by promoting its recognition by IF2 and preventing the misappropriation of this tRNA by the elongation apparatus.</text>
</comment>
<evidence type="ECO:0000256" key="5">
    <source>
        <dbReference type="HAMAP-Rule" id="MF_00182"/>
    </source>
</evidence>
<dbReference type="Gene3D" id="3.40.50.12230">
    <property type="match status" value="1"/>
</dbReference>
<dbReference type="InterPro" id="IPR005793">
    <property type="entry name" value="Formyl_trans_C"/>
</dbReference>
<dbReference type="CDD" id="cd08704">
    <property type="entry name" value="Met_tRNA_FMT_C"/>
    <property type="match status" value="1"/>
</dbReference>
<dbReference type="InterPro" id="IPR001555">
    <property type="entry name" value="GART_AS"/>
</dbReference>
<dbReference type="NCBIfam" id="TIGR00460">
    <property type="entry name" value="fmt"/>
    <property type="match status" value="1"/>
</dbReference>
<dbReference type="Proteomes" id="UP000229362">
    <property type="component" value="Unassembled WGS sequence"/>
</dbReference>
<proteinExistence type="inferred from homology"/>
<dbReference type="PANTHER" id="PTHR11138">
    <property type="entry name" value="METHIONYL-TRNA FORMYLTRANSFERASE"/>
    <property type="match status" value="1"/>
</dbReference>
<dbReference type="SUPFAM" id="SSF53328">
    <property type="entry name" value="Formyltransferase"/>
    <property type="match status" value="1"/>
</dbReference>
<evidence type="ECO:0000259" key="6">
    <source>
        <dbReference type="Pfam" id="PF00551"/>
    </source>
</evidence>
<dbReference type="InterPro" id="IPR044135">
    <property type="entry name" value="Met-tRNA-FMT_C"/>
</dbReference>
<dbReference type="HAMAP" id="MF_00182">
    <property type="entry name" value="Formyl_trans"/>
    <property type="match status" value="1"/>
</dbReference>
<dbReference type="InterPro" id="IPR011034">
    <property type="entry name" value="Formyl_transferase-like_C_sf"/>
</dbReference>
<organism evidence="8 9">
    <name type="scientific">Candidatus Magasanikbacteria bacterium CG10_big_fil_rev_8_21_14_0_10_43_6</name>
    <dbReference type="NCBI Taxonomy" id="1974650"/>
    <lineage>
        <taxon>Bacteria</taxon>
        <taxon>Candidatus Magasanikiibacteriota</taxon>
    </lineage>
</organism>
<evidence type="ECO:0000256" key="3">
    <source>
        <dbReference type="ARBA" id="ARBA00022679"/>
    </source>
</evidence>
<gene>
    <name evidence="5" type="primary">fmt</name>
    <name evidence="8" type="ORF">COU33_05075</name>
</gene>
<reference evidence="9" key="1">
    <citation type="submission" date="2017-09" db="EMBL/GenBank/DDBJ databases">
        <title>Depth-based differentiation of microbial function through sediment-hosted aquifers and enrichment of novel symbionts in the deep terrestrial subsurface.</title>
        <authorList>
            <person name="Probst A.J."/>
            <person name="Ladd B."/>
            <person name="Jarett J.K."/>
            <person name="Geller-Mcgrath D.E."/>
            <person name="Sieber C.M.K."/>
            <person name="Emerson J.B."/>
            <person name="Anantharaman K."/>
            <person name="Thomas B.C."/>
            <person name="Malmstrom R."/>
            <person name="Stieglmeier M."/>
            <person name="Klingl A."/>
            <person name="Woyke T."/>
            <person name="Ryan C.M."/>
            <person name="Banfield J.F."/>
        </authorList>
    </citation>
    <scope>NUCLEOTIDE SEQUENCE [LARGE SCALE GENOMIC DNA]</scope>
</reference>
<feature type="domain" description="Formyl transferase N-terminal" evidence="6">
    <location>
        <begin position="5"/>
        <end position="179"/>
    </location>
</feature>
<dbReference type="PANTHER" id="PTHR11138:SF5">
    <property type="entry name" value="METHIONYL-TRNA FORMYLTRANSFERASE, MITOCHONDRIAL"/>
    <property type="match status" value="1"/>
</dbReference>
<feature type="binding site" evidence="5">
    <location>
        <begin position="109"/>
        <end position="112"/>
    </location>
    <ligand>
        <name>(6S)-5,6,7,8-tetrahydrofolate</name>
        <dbReference type="ChEBI" id="CHEBI:57453"/>
    </ligand>
</feature>
<dbReference type="CDD" id="cd08646">
    <property type="entry name" value="FMT_core_Met-tRNA-FMT_N"/>
    <property type="match status" value="1"/>
</dbReference>
<dbReference type="Pfam" id="PF00551">
    <property type="entry name" value="Formyl_trans_N"/>
    <property type="match status" value="1"/>
</dbReference>
<dbReference type="PROSITE" id="PS00373">
    <property type="entry name" value="GART"/>
    <property type="match status" value="1"/>
</dbReference>
<dbReference type="InterPro" id="IPR002376">
    <property type="entry name" value="Formyl_transf_N"/>
</dbReference>
<dbReference type="InterPro" id="IPR036477">
    <property type="entry name" value="Formyl_transf_N_sf"/>
</dbReference>
<comment type="caution">
    <text evidence="8">The sequence shown here is derived from an EMBL/GenBank/DDBJ whole genome shotgun (WGS) entry which is preliminary data.</text>
</comment>